<evidence type="ECO:0000313" key="2">
    <source>
        <dbReference type="EMBL" id="PNT67276.1"/>
    </source>
</evidence>
<dbReference type="InParanoid" id="A0A2K2CZ26"/>
<evidence type="ECO:0000313" key="3">
    <source>
        <dbReference type="EnsemblPlants" id="PNT67276"/>
    </source>
</evidence>
<evidence type="ECO:0008006" key="5">
    <source>
        <dbReference type="Google" id="ProtNLM"/>
    </source>
</evidence>
<name>A0A2K2CZ26_BRADI</name>
<reference evidence="2 3" key="1">
    <citation type="journal article" date="2010" name="Nature">
        <title>Genome sequencing and analysis of the model grass Brachypodium distachyon.</title>
        <authorList>
            <consortium name="International Brachypodium Initiative"/>
        </authorList>
    </citation>
    <scope>NUCLEOTIDE SEQUENCE [LARGE SCALE GENOMIC DNA]</scope>
    <source>
        <strain evidence="2 3">Bd21</strain>
    </source>
</reference>
<dbReference type="EMBL" id="CM000882">
    <property type="protein sequence ID" value="PNT67276.1"/>
    <property type="molecule type" value="Genomic_DNA"/>
</dbReference>
<accession>A0A2K2CZ26</accession>
<dbReference type="Proteomes" id="UP000008810">
    <property type="component" value="Chromosome 3"/>
</dbReference>
<sequence length="125" mass="14418">MNCFWITLCIFLRLTSDLDFDGEMLFIPSSSIAEACFAVSENNSASSTSTIMPCPFQLEQQQQHILHPFQVHYVPPMHEILQDLLASTRILLGTFLPSQWQLEPSLQRFNVVSGRRQVSYKLRFH</sequence>
<feature type="signal peptide" evidence="1">
    <location>
        <begin position="1"/>
        <end position="17"/>
    </location>
</feature>
<dbReference type="AlphaFoldDB" id="A0A2K2CZ26"/>
<proteinExistence type="predicted"/>
<keyword evidence="4" id="KW-1185">Reference proteome</keyword>
<reference evidence="2" key="2">
    <citation type="submission" date="2017-06" db="EMBL/GenBank/DDBJ databases">
        <title>WGS assembly of Brachypodium distachyon.</title>
        <authorList>
            <consortium name="The International Brachypodium Initiative"/>
            <person name="Lucas S."/>
            <person name="Harmon-Smith M."/>
            <person name="Lail K."/>
            <person name="Tice H."/>
            <person name="Grimwood J."/>
            <person name="Bruce D."/>
            <person name="Barry K."/>
            <person name="Shu S."/>
            <person name="Lindquist E."/>
            <person name="Wang M."/>
            <person name="Pitluck S."/>
            <person name="Vogel J.P."/>
            <person name="Garvin D.F."/>
            <person name="Mockler T.C."/>
            <person name="Schmutz J."/>
            <person name="Rokhsar D."/>
            <person name="Bevan M.W."/>
        </authorList>
    </citation>
    <scope>NUCLEOTIDE SEQUENCE</scope>
    <source>
        <strain evidence="2">Bd21</strain>
    </source>
</reference>
<keyword evidence="1" id="KW-0732">Signal</keyword>
<organism evidence="2">
    <name type="scientific">Brachypodium distachyon</name>
    <name type="common">Purple false brome</name>
    <name type="synonym">Trachynia distachya</name>
    <dbReference type="NCBI Taxonomy" id="15368"/>
    <lineage>
        <taxon>Eukaryota</taxon>
        <taxon>Viridiplantae</taxon>
        <taxon>Streptophyta</taxon>
        <taxon>Embryophyta</taxon>
        <taxon>Tracheophyta</taxon>
        <taxon>Spermatophyta</taxon>
        <taxon>Magnoliopsida</taxon>
        <taxon>Liliopsida</taxon>
        <taxon>Poales</taxon>
        <taxon>Poaceae</taxon>
        <taxon>BOP clade</taxon>
        <taxon>Pooideae</taxon>
        <taxon>Stipodae</taxon>
        <taxon>Brachypodieae</taxon>
        <taxon>Brachypodium</taxon>
    </lineage>
</organism>
<dbReference type="Gramene" id="PNT67276">
    <property type="protein sequence ID" value="PNT67276"/>
    <property type="gene ID" value="BRADI_3g23142v3"/>
</dbReference>
<protein>
    <recommendedName>
        <fullName evidence="5">Secreted protein</fullName>
    </recommendedName>
</protein>
<dbReference type="EnsemblPlants" id="PNT67276">
    <property type="protein sequence ID" value="PNT67276"/>
    <property type="gene ID" value="BRADI_3g23142v3"/>
</dbReference>
<reference evidence="3" key="3">
    <citation type="submission" date="2018-08" db="UniProtKB">
        <authorList>
            <consortium name="EnsemblPlants"/>
        </authorList>
    </citation>
    <scope>IDENTIFICATION</scope>
    <source>
        <strain evidence="3">cv. Bd21</strain>
    </source>
</reference>
<evidence type="ECO:0000256" key="1">
    <source>
        <dbReference type="SAM" id="SignalP"/>
    </source>
</evidence>
<evidence type="ECO:0000313" key="4">
    <source>
        <dbReference type="Proteomes" id="UP000008810"/>
    </source>
</evidence>
<gene>
    <name evidence="2" type="ORF">BRADI_3g23142v3</name>
</gene>
<feature type="chain" id="PRO_5036043292" description="Secreted protein" evidence="1">
    <location>
        <begin position="18"/>
        <end position="125"/>
    </location>
</feature>